<evidence type="ECO:0000256" key="3">
    <source>
        <dbReference type="ARBA" id="ARBA00023163"/>
    </source>
</evidence>
<dbReference type="SMART" id="SM00347">
    <property type="entry name" value="HTH_MARR"/>
    <property type="match status" value="1"/>
</dbReference>
<dbReference type="InterPro" id="IPR036388">
    <property type="entry name" value="WH-like_DNA-bd_sf"/>
</dbReference>
<dbReference type="PRINTS" id="PR00598">
    <property type="entry name" value="HTHMARR"/>
</dbReference>
<keyword evidence="2" id="KW-0238">DNA-binding</keyword>
<keyword evidence="1" id="KW-0805">Transcription regulation</keyword>
<dbReference type="Proteomes" id="UP000030700">
    <property type="component" value="Unassembled WGS sequence"/>
</dbReference>
<organism evidence="5">
    <name type="scientific">Candidatus Moduliflexus flocculans</name>
    <dbReference type="NCBI Taxonomy" id="1499966"/>
    <lineage>
        <taxon>Bacteria</taxon>
        <taxon>Candidatus Moduliflexota</taxon>
        <taxon>Candidatus Moduliflexia</taxon>
        <taxon>Candidatus Moduliflexales</taxon>
        <taxon>Candidatus Moduliflexaceae</taxon>
    </lineage>
</organism>
<evidence type="ECO:0000313" key="6">
    <source>
        <dbReference type="Proteomes" id="UP000030700"/>
    </source>
</evidence>
<sequence length="164" mass="18349">MSSSNLLLSQFRANLRVIERETANYLKNETACCGVSLSQCHILMELDTQGEMSLKQLAGNLQADASTLSRVIDGMVNAGLILREANPDDRRAVILKLSEQGQRTAATINEQSNRFYQRLFELLPTEKHEPLVESMALLGGALTALRRNQPFDQQTCCTYQTEEQ</sequence>
<protein>
    <submittedName>
        <fullName evidence="5">Transcriptional regulator, MarR family</fullName>
    </submittedName>
</protein>
<dbReference type="PROSITE" id="PS50995">
    <property type="entry name" value="HTH_MARR_2"/>
    <property type="match status" value="1"/>
</dbReference>
<dbReference type="PANTHER" id="PTHR42756">
    <property type="entry name" value="TRANSCRIPTIONAL REGULATOR, MARR"/>
    <property type="match status" value="1"/>
</dbReference>
<dbReference type="STRING" id="1499966.U14_02150"/>
<dbReference type="InterPro" id="IPR036390">
    <property type="entry name" value="WH_DNA-bd_sf"/>
</dbReference>
<dbReference type="Pfam" id="PF01047">
    <property type="entry name" value="MarR"/>
    <property type="match status" value="1"/>
</dbReference>
<name>A0A0S6VY59_9BACT</name>
<dbReference type="GO" id="GO:0003677">
    <property type="term" value="F:DNA binding"/>
    <property type="evidence" value="ECO:0007669"/>
    <property type="project" value="UniProtKB-KW"/>
</dbReference>
<dbReference type="InterPro" id="IPR000835">
    <property type="entry name" value="HTH_MarR-typ"/>
</dbReference>
<dbReference type="SUPFAM" id="SSF46785">
    <property type="entry name" value="Winged helix' DNA-binding domain"/>
    <property type="match status" value="1"/>
</dbReference>
<dbReference type="GO" id="GO:0003700">
    <property type="term" value="F:DNA-binding transcription factor activity"/>
    <property type="evidence" value="ECO:0007669"/>
    <property type="project" value="InterPro"/>
</dbReference>
<keyword evidence="6" id="KW-1185">Reference proteome</keyword>
<evidence type="ECO:0000256" key="1">
    <source>
        <dbReference type="ARBA" id="ARBA00023015"/>
    </source>
</evidence>
<proteinExistence type="predicted"/>
<dbReference type="HOGENOM" id="CLU_083287_27_8_0"/>
<dbReference type="InterPro" id="IPR023187">
    <property type="entry name" value="Tscrpt_reg_MarR-type_CS"/>
</dbReference>
<dbReference type="EMBL" id="DF820456">
    <property type="protein sequence ID" value="GAK50908.1"/>
    <property type="molecule type" value="Genomic_DNA"/>
</dbReference>
<dbReference type="PANTHER" id="PTHR42756:SF1">
    <property type="entry name" value="TRANSCRIPTIONAL REPRESSOR OF EMRAB OPERON"/>
    <property type="match status" value="1"/>
</dbReference>
<dbReference type="PROSITE" id="PS01117">
    <property type="entry name" value="HTH_MARR_1"/>
    <property type="match status" value="1"/>
</dbReference>
<keyword evidence="3" id="KW-0804">Transcription</keyword>
<evidence type="ECO:0000313" key="5">
    <source>
        <dbReference type="EMBL" id="GAK50908.1"/>
    </source>
</evidence>
<gene>
    <name evidence="5" type="ORF">U14_02150</name>
</gene>
<evidence type="ECO:0000259" key="4">
    <source>
        <dbReference type="PROSITE" id="PS50995"/>
    </source>
</evidence>
<reference evidence="5" key="1">
    <citation type="journal article" date="2015" name="PeerJ">
        <title>First genomic representation of candidate bacterial phylum KSB3 points to enhanced environmental sensing as a trigger of wastewater bulking.</title>
        <authorList>
            <person name="Sekiguchi Y."/>
            <person name="Ohashi A."/>
            <person name="Parks D.H."/>
            <person name="Yamauchi T."/>
            <person name="Tyson G.W."/>
            <person name="Hugenholtz P."/>
        </authorList>
    </citation>
    <scope>NUCLEOTIDE SEQUENCE [LARGE SCALE GENOMIC DNA]</scope>
</reference>
<feature type="domain" description="HTH marR-type" evidence="4">
    <location>
        <begin position="4"/>
        <end position="147"/>
    </location>
</feature>
<accession>A0A0S6VY59</accession>
<dbReference type="Gene3D" id="1.10.10.10">
    <property type="entry name" value="Winged helix-like DNA-binding domain superfamily/Winged helix DNA-binding domain"/>
    <property type="match status" value="1"/>
</dbReference>
<dbReference type="AlphaFoldDB" id="A0A0S6VY59"/>
<evidence type="ECO:0000256" key="2">
    <source>
        <dbReference type="ARBA" id="ARBA00023125"/>
    </source>
</evidence>